<organism evidence="2 3">
    <name type="scientific">Micromonospora echinofusca</name>
    <dbReference type="NCBI Taxonomy" id="47858"/>
    <lineage>
        <taxon>Bacteria</taxon>
        <taxon>Bacillati</taxon>
        <taxon>Actinomycetota</taxon>
        <taxon>Actinomycetes</taxon>
        <taxon>Micromonosporales</taxon>
        <taxon>Micromonosporaceae</taxon>
        <taxon>Micromonospora</taxon>
    </lineage>
</organism>
<protein>
    <submittedName>
        <fullName evidence="2">Uncharacterized protein</fullName>
    </submittedName>
</protein>
<gene>
    <name evidence="2" type="ORF">GSF22_31830</name>
</gene>
<reference evidence="2 3" key="1">
    <citation type="submission" date="2019-12" db="EMBL/GenBank/DDBJ databases">
        <title>Whole genome sequencing of endophytic Actinobacterium Micromonospora sp. MPMI6T.</title>
        <authorList>
            <person name="Evv R."/>
            <person name="Podile A.R."/>
        </authorList>
    </citation>
    <scope>NUCLEOTIDE SEQUENCE [LARGE SCALE GENOMIC DNA]</scope>
    <source>
        <strain evidence="2 3">MPMI6</strain>
    </source>
</reference>
<feature type="non-terminal residue" evidence="2">
    <location>
        <position position="93"/>
    </location>
</feature>
<sequence length="93" mass="9567">MLSLAVRGDGASRGLRSRPHHNDPPPRPAVPGGNVRTPGGGGRLAMPARPTMPTQGRPNQGRPADRPVVAEPTETETAILPAVTDPGEQSPPG</sequence>
<accession>A0ABS3W1A9</accession>
<evidence type="ECO:0000313" key="3">
    <source>
        <dbReference type="Proteomes" id="UP000823521"/>
    </source>
</evidence>
<proteinExistence type="predicted"/>
<keyword evidence="3" id="KW-1185">Reference proteome</keyword>
<feature type="region of interest" description="Disordered" evidence="1">
    <location>
        <begin position="1"/>
        <end position="93"/>
    </location>
</feature>
<dbReference type="Proteomes" id="UP000823521">
    <property type="component" value="Unassembled WGS sequence"/>
</dbReference>
<evidence type="ECO:0000256" key="1">
    <source>
        <dbReference type="SAM" id="MobiDB-lite"/>
    </source>
</evidence>
<name>A0ABS3W1A9_MICEH</name>
<evidence type="ECO:0000313" key="2">
    <source>
        <dbReference type="EMBL" id="MBO4210548.1"/>
    </source>
</evidence>
<comment type="caution">
    <text evidence="2">The sequence shown here is derived from an EMBL/GenBank/DDBJ whole genome shotgun (WGS) entry which is preliminary data.</text>
</comment>
<dbReference type="EMBL" id="WVUH01000512">
    <property type="protein sequence ID" value="MBO4210548.1"/>
    <property type="molecule type" value="Genomic_DNA"/>
</dbReference>